<evidence type="ECO:0000256" key="1">
    <source>
        <dbReference type="SAM" id="Phobius"/>
    </source>
</evidence>
<dbReference type="OrthoDB" id="383007at2157"/>
<keyword evidence="1" id="KW-0472">Membrane</keyword>
<feature type="transmembrane region" description="Helical" evidence="1">
    <location>
        <begin position="6"/>
        <end position="26"/>
    </location>
</feature>
<evidence type="ECO:0000313" key="3">
    <source>
        <dbReference type="Proteomes" id="UP000766550"/>
    </source>
</evidence>
<gene>
    <name evidence="2" type="ORF">KTS45_16015</name>
</gene>
<dbReference type="Proteomes" id="UP000766550">
    <property type="component" value="Unassembled WGS sequence"/>
</dbReference>
<keyword evidence="1" id="KW-1133">Transmembrane helix</keyword>
<feature type="transmembrane region" description="Helical" evidence="1">
    <location>
        <begin position="88"/>
        <end position="105"/>
    </location>
</feature>
<dbReference type="RefSeq" id="WP_162318519.1">
    <property type="nucleotide sequence ID" value="NZ_JAHQXF010000002.1"/>
</dbReference>
<protein>
    <submittedName>
        <fullName evidence="2">Uncharacterized protein</fullName>
    </submittedName>
</protein>
<comment type="caution">
    <text evidence="2">The sequence shown here is derived from an EMBL/GenBank/DDBJ whole genome shotgun (WGS) entry which is preliminary data.</text>
</comment>
<feature type="transmembrane region" description="Helical" evidence="1">
    <location>
        <begin position="62"/>
        <end position="81"/>
    </location>
</feature>
<proteinExistence type="predicted"/>
<feature type="transmembrane region" description="Helical" evidence="1">
    <location>
        <begin position="38"/>
        <end position="56"/>
    </location>
</feature>
<sequence>MSPSLFRLFASVGVPVIVFLALVGVFEPETIAGGPASIAAGAAMTGFVGWCCVVALVSDAPWTAAGFLVLTLAFGVQFLSPVTIETDAVVYAVVGVAVVLLLVGGDRDDLVTDWAELAS</sequence>
<organism evidence="2 3">
    <name type="scientific">Haloarcula limicola</name>
    <dbReference type="NCBI Taxonomy" id="1429915"/>
    <lineage>
        <taxon>Archaea</taxon>
        <taxon>Methanobacteriati</taxon>
        <taxon>Methanobacteriota</taxon>
        <taxon>Stenosarchaea group</taxon>
        <taxon>Halobacteria</taxon>
        <taxon>Halobacteriales</taxon>
        <taxon>Haloarculaceae</taxon>
        <taxon>Haloarcula</taxon>
    </lineage>
</organism>
<dbReference type="EMBL" id="JAHQXF010000002">
    <property type="protein sequence ID" value="MBV0925710.1"/>
    <property type="molecule type" value="Genomic_DNA"/>
</dbReference>
<name>A0A8J7Y6P7_9EURY</name>
<evidence type="ECO:0000313" key="2">
    <source>
        <dbReference type="EMBL" id="MBV0925710.1"/>
    </source>
</evidence>
<keyword evidence="3" id="KW-1185">Reference proteome</keyword>
<reference evidence="2 3" key="1">
    <citation type="submission" date="2021-06" db="EMBL/GenBank/DDBJ databases">
        <title>New haloarchaea isolates fom saline soil.</title>
        <authorList>
            <person name="Duran-Viseras A."/>
            <person name="Sanchez-Porro C.S."/>
            <person name="Ventosa A."/>
        </authorList>
    </citation>
    <scope>NUCLEOTIDE SEQUENCE [LARGE SCALE GENOMIC DNA]</scope>
    <source>
        <strain evidence="2 3">JCM 183640</strain>
    </source>
</reference>
<keyword evidence="1" id="KW-0812">Transmembrane</keyword>
<dbReference type="AlphaFoldDB" id="A0A8J7Y6P7"/>
<accession>A0A8J7Y6P7</accession>